<dbReference type="CDD" id="cd16100">
    <property type="entry name" value="ARID"/>
    <property type="match status" value="1"/>
</dbReference>
<feature type="compositionally biased region" description="Polar residues" evidence="1">
    <location>
        <begin position="54"/>
        <end position="70"/>
    </location>
</feature>
<dbReference type="RefSeq" id="XP_019008718.1">
    <property type="nucleotide sequence ID" value="XM_019158105.1"/>
</dbReference>
<feature type="compositionally biased region" description="Acidic residues" evidence="1">
    <location>
        <begin position="1264"/>
        <end position="1281"/>
    </location>
</feature>
<dbReference type="InterPro" id="IPR001606">
    <property type="entry name" value="ARID_dom"/>
</dbReference>
<feature type="region of interest" description="Disordered" evidence="1">
    <location>
        <begin position="1923"/>
        <end position="1966"/>
    </location>
</feature>
<sequence length="2061" mass="225288">MSDEAERRHAKRRMLEEQLRALDDEEKYNSRSTIPNTPITSTGSYPPQWAAIVSNPSSSRQSNLTSSIYNDDQAPSIRSAEHPSSSSTWSTMSTHDYHQQQYQQAQSNRPTSGTRPQQQVQSHQYPQSSTHRSQSHYSLSQVQSQPKPQNVTQSSTFHRPQSFRDLDRSSTGPSSSISPQIQSAIPTPQASTFTSANPVPLPSEHQLHDWLTDCMGQPDGLATDWRIRGKKVDMYKLLASVIRAGGSTEVSTRGWWYMLAKLLELADDSTSQAIKSSIAKQLQELFLLMLGGLEILWDKTKGTEERAALPRTRDGTYSNNSSNLRNPVPATLGSNQGLYAQHQTQQPSSSTGRQASTSRRTMSSPQQHQQQHHYVDPSKLTLPPKALRAVNNHQSERTSQVASSSTNITHQRPHEGSQDPAPFQSLNVPVNTTDYSSRHSTSSMLARPASAASSSASQQSPNVSSQVPLYQPRPSHPPQRVPDLLSSQPEDRAQPQKSPNPPSTAQQNQKDRPSSSALNSTRTITLRTLNQNFGGYQVPRISSFRELVNSGILPLPPLNQDSNLYRATWSSDPLIQYSKRCHELGHSVRKLKEGNQARKLNSEELVFWAKLLAIMAGNPSVLPPPVDDRPQSNPPPVAPAQTPSTSSSYSGPPGSFTNPSILNPPLHTVPNLGGSDIDTTRPPGNAQGTDSISKESDVQSKKRRRKSGEDVANGNAGDLTAQPKKRGRKPKVDPIHIVDPSSTANASQINNTSTNLTTGPTVSTYQPTIGRTNSPFQSTTLQTDPSLYPTGGYTEQSSLQPFGSEPRISAPVHVAEPMAAEIGEERPQRDPALVGLPSIPIMRPGYAKRGRPKGSKTVNRNPKPAPISQSQANGVEGAILVPDSQPDHGSYPRFDGLTQPSQPVSSFEGLFRTEAEQERSLYSQNPADSSNSSGNMNPLGLSSGVPISSHNILATMYNNKDQSSSLFTPAKSTEVEGDNRGSGSKKTPLSAEQKAKRSELNKIRYQKRKALESSFGPLSKPTSKHSKSLAQGGPELIPLVLDCSPRKRINLSSSLGQTSSAHLRAQDSPFTRIYRKPIIPNETNTNGSPLTGLTASQSPSLAKGKSKEKTQAPPGIETTIFSVLNQDDGYEPSPAQVEELARALVEDLGPIPDADGQTLALEGEDEVDISEDAVQEIGAGVEIQEASSSSQQVQPAKKKKPVKSSKSKVKLNGPSNLHKKIGISTGVSSSPALATPQKRGILVVEIPSSKKIARVKFDIVQPEAENEVDELDPGEGEDEVIEEQRDSSPEYQPSPEPEEEANANDFELLPPPETEVAADQSDGAPFKVEIPKPKLIKKKKVKGPPKPVDRAKVVIPMSKRRREELLSRGHYNPFRDDDSEDETLLQRRAHAGLRPVELTVQRGARVIRPSSPEPIPQRFVARPGPALLEPFASILSEQSIINRSKECKCLWKGCDAILASENLLRKHVNAVGHARQGQEEVSTERWSWNARRTTEREVIQGKWFYRCHWKGCNEPCFASHKALKQHLVARHISKVLRCPYQDCELTSPNISHLSRHVIKTHDSPSDKPANFADLSIHISPPSVPAYSIPETARTDELTTPRVAGSTHKSAFYAAKIKEKVASHCFAGADPVMHPQHPPHILQTIDDDDDDVLAQQLTEKKSKRRRLEVVVEIPLSKRRKLTEQEKRDRILRLMNAVEPAQDLQLNDDNDGQMSPGVIYESAPTPWIETDALMIEDELVLGAPTPAPFSFWNDDEEDDEEDDGGYAAGPSGTQEEDYELPLPLFGLQGDLDADEEDEKEAYAELMEDEEEEEDDENLFNDSVNVSQSNSASSNQPVTPFRVMKNIPTSLFGPPSSTPLPTPIKPFFPPTQSRKTSLSFAGALRNTPDANSPLRFGFADRFIIQPVPSSTSTPVLQDIAGIPDRQIPNLPESELGSMAPGGSAQTASPEVNEPNKPDEPTQPALEEEESPVITDGIAQNVIEVNDAVLIDGPEYGSPPAVQDIDKSDTDIADVPVTEPEQVLASNVSDDDADSEEIMDTPEQELGFDAMVADAEKVAGVEPQN</sequence>
<feature type="region of interest" description="Disordered" evidence="1">
    <location>
        <begin position="1743"/>
        <end position="1775"/>
    </location>
</feature>
<reference evidence="3" key="3">
    <citation type="submission" date="2016-07" db="EMBL/GenBank/DDBJ databases">
        <title>Evolution of pathogenesis and genome organization in the Tremellales.</title>
        <authorList>
            <person name="Cuomo C."/>
            <person name="Litvintseva A."/>
            <person name="Heitman J."/>
            <person name="Chen Y."/>
            <person name="Sun S."/>
            <person name="Springer D."/>
            <person name="Dromer F."/>
            <person name="Young S."/>
            <person name="Zeng Q."/>
            <person name="Chapman S."/>
            <person name="Gujja S."/>
            <person name="Saif S."/>
            <person name="Birren B."/>
        </authorList>
    </citation>
    <scope>NUCLEOTIDE SEQUENCE</scope>
    <source>
        <strain evidence="3">CBS 10737</strain>
    </source>
</reference>
<feature type="compositionally biased region" description="Low complexity" evidence="1">
    <location>
        <begin position="117"/>
        <end position="129"/>
    </location>
</feature>
<feature type="region of interest" description="Disordered" evidence="1">
    <location>
        <begin position="1183"/>
        <end position="1239"/>
    </location>
</feature>
<feature type="compositionally biased region" description="Polar residues" evidence="1">
    <location>
        <begin position="503"/>
        <end position="521"/>
    </location>
</feature>
<feature type="compositionally biased region" description="Basic and acidic residues" evidence="1">
    <location>
        <begin position="1"/>
        <end position="22"/>
    </location>
</feature>
<name>A0A1B9HW63_9TREE</name>
<organism evidence="3">
    <name type="scientific">Kwoniella pini CBS 10737</name>
    <dbReference type="NCBI Taxonomy" id="1296096"/>
    <lineage>
        <taxon>Eukaryota</taxon>
        <taxon>Fungi</taxon>
        <taxon>Dikarya</taxon>
        <taxon>Basidiomycota</taxon>
        <taxon>Agaricomycotina</taxon>
        <taxon>Tremellomycetes</taxon>
        <taxon>Tremellales</taxon>
        <taxon>Cryptococcaceae</taxon>
        <taxon>Kwoniella</taxon>
    </lineage>
</organism>
<proteinExistence type="predicted"/>
<reference evidence="4" key="4">
    <citation type="submission" date="2024-02" db="EMBL/GenBank/DDBJ databases">
        <title>Comparative genomics of Cryptococcus and Kwoniella reveals pathogenesis evolution and contrasting modes of karyotype evolution via chromosome fusion or intercentromeric recombination.</title>
        <authorList>
            <person name="Coelho M.A."/>
            <person name="David-Palma M."/>
            <person name="Shea T."/>
            <person name="Bowers K."/>
            <person name="McGinley-Smith S."/>
            <person name="Mohammad A.W."/>
            <person name="Gnirke A."/>
            <person name="Yurkov A.M."/>
            <person name="Nowrousian M."/>
            <person name="Sun S."/>
            <person name="Cuomo C.A."/>
            <person name="Heitman J."/>
        </authorList>
    </citation>
    <scope>NUCLEOTIDE SEQUENCE</scope>
    <source>
        <strain evidence="4">CBS 10737</strain>
    </source>
</reference>
<evidence type="ECO:0000313" key="4">
    <source>
        <dbReference type="EMBL" id="WWC67718.1"/>
    </source>
</evidence>
<feature type="region of interest" description="Disordered" evidence="1">
    <location>
        <begin position="1255"/>
        <end position="1330"/>
    </location>
</feature>
<feature type="compositionally biased region" description="Low complexity" evidence="1">
    <location>
        <begin position="639"/>
        <end position="655"/>
    </location>
</feature>
<feature type="compositionally biased region" description="Polar residues" evidence="1">
    <location>
        <begin position="920"/>
        <end position="936"/>
    </location>
</feature>
<feature type="compositionally biased region" description="Low complexity" evidence="1">
    <location>
        <begin position="442"/>
        <end position="468"/>
    </location>
</feature>
<dbReference type="Gene3D" id="1.10.150.60">
    <property type="entry name" value="ARID DNA-binding domain"/>
    <property type="match status" value="1"/>
</dbReference>
<feature type="domain" description="C2H2-type" evidence="2">
    <location>
        <begin position="1536"/>
        <end position="1561"/>
    </location>
</feature>
<feature type="compositionally biased region" description="Polar residues" evidence="1">
    <location>
        <begin position="315"/>
        <end position="325"/>
    </location>
</feature>
<dbReference type="GeneID" id="30174769"/>
<reference evidence="4" key="2">
    <citation type="submission" date="2013-07" db="EMBL/GenBank/DDBJ databases">
        <authorList>
            <consortium name="The Broad Institute Genome Sequencing Platform"/>
            <person name="Cuomo C."/>
            <person name="Litvintseva A."/>
            <person name="Chen Y."/>
            <person name="Heitman J."/>
            <person name="Sun S."/>
            <person name="Springer D."/>
            <person name="Dromer F."/>
            <person name="Young S.K."/>
            <person name="Zeng Q."/>
            <person name="Gargeya S."/>
            <person name="Fitzgerald M."/>
            <person name="Abouelleil A."/>
            <person name="Alvarado L."/>
            <person name="Berlin A.M."/>
            <person name="Chapman S.B."/>
            <person name="Dewar J."/>
            <person name="Goldberg J."/>
            <person name="Griggs A."/>
            <person name="Gujja S."/>
            <person name="Hansen M."/>
            <person name="Howarth C."/>
            <person name="Imamovic A."/>
            <person name="Larimer J."/>
            <person name="McCowan C."/>
            <person name="Murphy C."/>
            <person name="Pearson M."/>
            <person name="Priest M."/>
            <person name="Roberts A."/>
            <person name="Saif S."/>
            <person name="Shea T."/>
            <person name="Sykes S."/>
            <person name="Wortman J."/>
            <person name="Nusbaum C."/>
            <person name="Birren B."/>
        </authorList>
    </citation>
    <scope>NUCLEOTIDE SEQUENCE</scope>
    <source>
        <strain evidence="4">CBS 10737</strain>
    </source>
</reference>
<dbReference type="GO" id="GO:0003677">
    <property type="term" value="F:DNA binding"/>
    <property type="evidence" value="ECO:0007669"/>
    <property type="project" value="InterPro"/>
</dbReference>
<dbReference type="SUPFAM" id="SSF46774">
    <property type="entry name" value="ARID-like"/>
    <property type="match status" value="1"/>
</dbReference>
<feature type="compositionally biased region" description="Basic and acidic residues" evidence="1">
    <location>
        <begin position="993"/>
        <end position="1002"/>
    </location>
</feature>
<protein>
    <recommendedName>
        <fullName evidence="2">C2H2-type domain-containing protein</fullName>
    </recommendedName>
</protein>
<feature type="domain" description="C2H2-type" evidence="2">
    <location>
        <begin position="1447"/>
        <end position="1473"/>
    </location>
</feature>
<gene>
    <name evidence="3" type="ORF">I206_06400</name>
    <name evidence="4" type="ORF">I206_101630</name>
</gene>
<feature type="compositionally biased region" description="Polar residues" evidence="1">
    <location>
        <begin position="740"/>
        <end position="762"/>
    </location>
</feature>
<feature type="compositionally biased region" description="Polar residues" evidence="1">
    <location>
        <begin position="332"/>
        <end position="365"/>
    </location>
</feature>
<feature type="compositionally biased region" description="Polar residues" evidence="1">
    <location>
        <begin position="130"/>
        <end position="159"/>
    </location>
</feature>
<dbReference type="InterPro" id="IPR036431">
    <property type="entry name" value="ARID_dom_sf"/>
</dbReference>
<feature type="region of interest" description="Disordered" evidence="1">
    <location>
        <begin position="307"/>
        <end position="378"/>
    </location>
</feature>
<feature type="compositionally biased region" description="Polar residues" evidence="1">
    <location>
        <begin position="30"/>
        <end position="45"/>
    </location>
</feature>
<feature type="compositionally biased region" description="Polar residues" evidence="1">
    <location>
        <begin position="424"/>
        <end position="441"/>
    </location>
</feature>
<dbReference type="Pfam" id="PF01388">
    <property type="entry name" value="ARID"/>
    <property type="match status" value="1"/>
</dbReference>
<feature type="compositionally biased region" description="Basic residues" evidence="1">
    <location>
        <begin position="1196"/>
        <end position="1209"/>
    </location>
</feature>
<feature type="region of interest" description="Disordered" evidence="1">
    <location>
        <begin position="971"/>
        <end position="1031"/>
    </location>
</feature>
<dbReference type="EMBL" id="CP144520">
    <property type="protein sequence ID" value="WWC67718.1"/>
    <property type="molecule type" value="Genomic_DNA"/>
</dbReference>
<feature type="compositionally biased region" description="Low complexity" evidence="1">
    <location>
        <begin position="84"/>
        <end position="106"/>
    </location>
</feature>
<reference evidence="3" key="1">
    <citation type="submission" date="2013-07" db="EMBL/GenBank/DDBJ databases">
        <title>The Genome Sequence of Cryptococcus pinus CBS10737.</title>
        <authorList>
            <consortium name="The Broad Institute Genome Sequencing Platform"/>
            <person name="Cuomo C."/>
            <person name="Litvintseva A."/>
            <person name="Chen Y."/>
            <person name="Heitman J."/>
            <person name="Sun S."/>
            <person name="Springer D."/>
            <person name="Dromer F."/>
            <person name="Young S.K."/>
            <person name="Zeng Q."/>
            <person name="Gargeya S."/>
            <person name="Fitzgerald M."/>
            <person name="Abouelleil A."/>
            <person name="Alvarado L."/>
            <person name="Berlin A.M."/>
            <person name="Chapman S.B."/>
            <person name="Dewar J."/>
            <person name="Goldberg J."/>
            <person name="Griggs A."/>
            <person name="Gujja S."/>
            <person name="Hansen M."/>
            <person name="Howarth C."/>
            <person name="Imamovic A."/>
            <person name="Larimer J."/>
            <person name="McCowan C."/>
            <person name="Murphy C."/>
            <person name="Pearson M."/>
            <person name="Priest M."/>
            <person name="Roberts A."/>
            <person name="Saif S."/>
            <person name="Shea T."/>
            <person name="Sykes S."/>
            <person name="Wortman J."/>
            <person name="Nusbaum C."/>
            <person name="Birren B."/>
        </authorList>
    </citation>
    <scope>NUCLEOTIDE SEQUENCE [LARGE SCALE GENOMIC DNA]</scope>
    <source>
        <strain evidence="3">CBS 10737</strain>
    </source>
</reference>
<feature type="compositionally biased region" description="Low complexity" evidence="1">
    <location>
        <begin position="1186"/>
        <end position="1195"/>
    </location>
</feature>
<feature type="compositionally biased region" description="Acidic residues" evidence="1">
    <location>
        <begin position="1751"/>
        <end position="1762"/>
    </location>
</feature>
<dbReference type="EMBL" id="KV700116">
    <property type="protein sequence ID" value="OCF47499.1"/>
    <property type="molecule type" value="Genomic_DNA"/>
</dbReference>
<feature type="region of interest" description="Disordered" evidence="1">
    <location>
        <begin position="622"/>
        <end position="762"/>
    </location>
</feature>
<feature type="compositionally biased region" description="Low complexity" evidence="1">
    <location>
        <begin position="169"/>
        <end position="190"/>
    </location>
</feature>
<evidence type="ECO:0000313" key="3">
    <source>
        <dbReference type="EMBL" id="OCF47499.1"/>
    </source>
</evidence>
<feature type="compositionally biased region" description="Polar residues" evidence="1">
    <location>
        <begin position="1081"/>
        <end position="1100"/>
    </location>
</feature>
<feature type="region of interest" description="Disordered" evidence="1">
    <location>
        <begin position="1079"/>
        <end position="1115"/>
    </location>
</feature>
<evidence type="ECO:0000313" key="5">
    <source>
        <dbReference type="Proteomes" id="UP000094020"/>
    </source>
</evidence>
<dbReference type="SMART" id="SM00355">
    <property type="entry name" value="ZnF_C2H2"/>
    <property type="match status" value="3"/>
</dbReference>
<dbReference type="InterPro" id="IPR013087">
    <property type="entry name" value="Znf_C2H2_type"/>
</dbReference>
<evidence type="ECO:0000259" key="2">
    <source>
        <dbReference type="SMART" id="SM00355"/>
    </source>
</evidence>
<feature type="compositionally biased region" description="Pro residues" evidence="1">
    <location>
        <begin position="1853"/>
        <end position="1866"/>
    </location>
</feature>
<feature type="compositionally biased region" description="Polar residues" evidence="1">
    <location>
        <begin position="107"/>
        <end position="116"/>
    </location>
</feature>
<dbReference type="STRING" id="1296096.A0A1B9HW63"/>
<feature type="region of interest" description="Disordered" evidence="1">
    <location>
        <begin position="1847"/>
        <end position="1870"/>
    </location>
</feature>
<accession>A0A1B9HW63</accession>
<keyword evidence="5" id="KW-1185">Reference proteome</keyword>
<dbReference type="KEGG" id="kpin:30174769"/>
<feature type="region of interest" description="Disordered" evidence="1">
    <location>
        <begin position="1"/>
        <end position="199"/>
    </location>
</feature>
<dbReference type="Proteomes" id="UP000094020">
    <property type="component" value="Chromosome 2"/>
</dbReference>
<feature type="region of interest" description="Disordered" evidence="1">
    <location>
        <begin position="824"/>
        <end position="942"/>
    </location>
</feature>
<dbReference type="OrthoDB" id="2575524at2759"/>
<feature type="region of interest" description="Disordered" evidence="1">
    <location>
        <begin position="391"/>
        <end position="521"/>
    </location>
</feature>
<feature type="domain" description="C2H2-type" evidence="2">
    <location>
        <begin position="1505"/>
        <end position="1531"/>
    </location>
</feature>
<feature type="compositionally biased region" description="Polar residues" evidence="1">
    <location>
        <begin position="391"/>
        <end position="410"/>
    </location>
</feature>
<evidence type="ECO:0000256" key="1">
    <source>
        <dbReference type="SAM" id="MobiDB-lite"/>
    </source>
</evidence>